<accession>A0A6I6GNW8</accession>
<evidence type="ECO:0000313" key="8">
    <source>
        <dbReference type="Proteomes" id="UP000426027"/>
    </source>
</evidence>
<dbReference type="RefSeq" id="WP_157475898.1">
    <property type="nucleotide sequence ID" value="NZ_CP046566.1"/>
</dbReference>
<keyword evidence="4 5" id="KW-0472">Membrane</keyword>
<dbReference type="AlphaFoldDB" id="A0A6I6GNW8"/>
<gene>
    <name evidence="7" type="ORF">GLV81_00395</name>
</gene>
<evidence type="ECO:0000256" key="5">
    <source>
        <dbReference type="SAM" id="Phobius"/>
    </source>
</evidence>
<evidence type="ECO:0000256" key="2">
    <source>
        <dbReference type="ARBA" id="ARBA00022692"/>
    </source>
</evidence>
<dbReference type="Proteomes" id="UP000426027">
    <property type="component" value="Chromosome"/>
</dbReference>
<keyword evidence="2 5" id="KW-0812">Transmembrane</keyword>
<evidence type="ECO:0000259" key="6">
    <source>
        <dbReference type="Pfam" id="PF00916"/>
    </source>
</evidence>
<dbReference type="EMBL" id="CP046566">
    <property type="protein sequence ID" value="QGW26769.1"/>
    <property type="molecule type" value="Genomic_DNA"/>
</dbReference>
<organism evidence="7 8">
    <name type="scientific">Phnomibacter ginsenosidimutans</name>
    <dbReference type="NCBI Taxonomy" id="2676868"/>
    <lineage>
        <taxon>Bacteria</taxon>
        <taxon>Pseudomonadati</taxon>
        <taxon>Bacteroidota</taxon>
        <taxon>Chitinophagia</taxon>
        <taxon>Chitinophagales</taxon>
        <taxon>Chitinophagaceae</taxon>
        <taxon>Phnomibacter</taxon>
    </lineage>
</organism>
<dbReference type="Pfam" id="PF00916">
    <property type="entry name" value="Sulfate_transp"/>
    <property type="match status" value="1"/>
</dbReference>
<proteinExistence type="predicted"/>
<keyword evidence="8" id="KW-1185">Reference proteome</keyword>
<evidence type="ECO:0000256" key="1">
    <source>
        <dbReference type="ARBA" id="ARBA00004141"/>
    </source>
</evidence>
<protein>
    <recommendedName>
        <fullName evidence="6">SLC26A/SulP transporter domain-containing protein</fullName>
    </recommendedName>
</protein>
<sequence>MSVFSISRRNKFLLHSVLRHDVKASVTVFFVALPLCMGVALASGTPVYAGIAAGIIGGIVVSLFSKSELSVSGPAAGLTAICASAITDLGAPEIFFYL</sequence>
<dbReference type="InterPro" id="IPR011547">
    <property type="entry name" value="SLC26A/SulP_dom"/>
</dbReference>
<evidence type="ECO:0000256" key="4">
    <source>
        <dbReference type="ARBA" id="ARBA00023136"/>
    </source>
</evidence>
<name>A0A6I6GNW8_9BACT</name>
<feature type="domain" description="SLC26A/SulP transporter" evidence="6">
    <location>
        <begin position="18"/>
        <end position="89"/>
    </location>
</feature>
<evidence type="ECO:0000256" key="3">
    <source>
        <dbReference type="ARBA" id="ARBA00022989"/>
    </source>
</evidence>
<dbReference type="GO" id="GO:0016020">
    <property type="term" value="C:membrane"/>
    <property type="evidence" value="ECO:0007669"/>
    <property type="project" value="UniProtKB-SubCell"/>
</dbReference>
<comment type="subcellular location">
    <subcellularLocation>
        <location evidence="1">Membrane</location>
        <topology evidence="1">Multi-pass membrane protein</topology>
    </subcellularLocation>
</comment>
<keyword evidence="3 5" id="KW-1133">Transmembrane helix</keyword>
<reference evidence="7 8" key="1">
    <citation type="submission" date="2019-11" db="EMBL/GenBank/DDBJ databases">
        <authorList>
            <person name="Im W.T."/>
        </authorList>
    </citation>
    <scope>NUCLEOTIDE SEQUENCE [LARGE SCALE GENOMIC DNA]</scope>
    <source>
        <strain evidence="7 8">SB-02</strain>
    </source>
</reference>
<evidence type="ECO:0000313" key="7">
    <source>
        <dbReference type="EMBL" id="QGW26769.1"/>
    </source>
</evidence>
<dbReference type="KEGG" id="fls:GLV81_00395"/>
<feature type="transmembrane region" description="Helical" evidence="5">
    <location>
        <begin position="47"/>
        <end position="64"/>
    </location>
</feature>